<organism evidence="11 12">
    <name type="scientific">Tessaracoccus rhinocerotis</name>
    <dbReference type="NCBI Taxonomy" id="1689449"/>
    <lineage>
        <taxon>Bacteria</taxon>
        <taxon>Bacillati</taxon>
        <taxon>Actinomycetota</taxon>
        <taxon>Actinomycetes</taxon>
        <taxon>Propionibacteriales</taxon>
        <taxon>Propionibacteriaceae</taxon>
        <taxon>Tessaracoccus</taxon>
    </lineage>
</organism>
<feature type="binding site" evidence="8">
    <location>
        <position position="414"/>
    </location>
    <ligand>
        <name>Zn(2+)</name>
        <dbReference type="ChEBI" id="CHEBI:29105"/>
        <label>2</label>
    </ligand>
</feature>
<keyword evidence="2 8" id="KW-0235">DNA replication</keyword>
<dbReference type="Gene3D" id="3.40.50.300">
    <property type="entry name" value="P-loop containing nucleotide triphosphate hydrolases"/>
    <property type="match status" value="1"/>
</dbReference>
<dbReference type="GO" id="GO:0003677">
    <property type="term" value="F:DNA binding"/>
    <property type="evidence" value="ECO:0007669"/>
    <property type="project" value="UniProtKB-UniRule"/>
</dbReference>
<evidence type="ECO:0000256" key="2">
    <source>
        <dbReference type="ARBA" id="ARBA00022705"/>
    </source>
</evidence>
<dbReference type="GO" id="GO:0008270">
    <property type="term" value="F:zinc ion binding"/>
    <property type="evidence" value="ECO:0007669"/>
    <property type="project" value="UniProtKB-UniRule"/>
</dbReference>
<feature type="binding site" evidence="8">
    <location>
        <position position="391"/>
    </location>
    <ligand>
        <name>Zn(2+)</name>
        <dbReference type="ChEBI" id="CHEBI:29105"/>
        <label>1</label>
    </ligand>
</feature>
<evidence type="ECO:0000313" key="12">
    <source>
        <dbReference type="Proteomes" id="UP000317638"/>
    </source>
</evidence>
<gene>
    <name evidence="8" type="primary">priA</name>
    <name evidence="11" type="ORF">FOJ82_12400</name>
</gene>
<protein>
    <recommendedName>
        <fullName evidence="8">Probable replication restart protein PriA</fullName>
    </recommendedName>
    <alternativeName>
        <fullName evidence="8">Putative ATP-dependent DNA helicase PriA</fullName>
    </alternativeName>
</protein>
<dbReference type="HAMAP" id="MF_00983">
    <property type="entry name" value="PriA"/>
    <property type="match status" value="1"/>
</dbReference>
<evidence type="ECO:0000256" key="1">
    <source>
        <dbReference type="ARBA" id="ARBA00022515"/>
    </source>
</evidence>
<reference evidence="11 12" key="1">
    <citation type="submission" date="2019-07" db="EMBL/GenBank/DDBJ databases">
        <authorList>
            <person name="Zhou L.-Y."/>
        </authorList>
    </citation>
    <scope>NUCLEOTIDE SEQUENCE [LARGE SCALE GENOMIC DNA]</scope>
    <source>
        <strain evidence="11 12">YIM 101269</strain>
    </source>
</reference>
<evidence type="ECO:0000256" key="9">
    <source>
        <dbReference type="SAM" id="MobiDB-lite"/>
    </source>
</evidence>
<feature type="binding site" evidence="8">
    <location>
        <position position="388"/>
    </location>
    <ligand>
        <name>Zn(2+)</name>
        <dbReference type="ChEBI" id="CHEBI:29105"/>
        <label>1</label>
    </ligand>
</feature>
<comment type="similarity">
    <text evidence="8">Belongs to the helicase family. PriA subfamily.</text>
</comment>
<accession>A0A553JY13</accession>
<evidence type="ECO:0000256" key="3">
    <source>
        <dbReference type="ARBA" id="ARBA00022723"/>
    </source>
</evidence>
<dbReference type="GO" id="GO:1990077">
    <property type="term" value="C:primosome complex"/>
    <property type="evidence" value="ECO:0007669"/>
    <property type="project" value="UniProtKB-UniRule"/>
</dbReference>
<comment type="caution">
    <text evidence="8">As this protein does not have any detectable helicase domains, it probably does not have helicase activity.</text>
</comment>
<dbReference type="InterPro" id="IPR027417">
    <property type="entry name" value="P-loop_NTPase"/>
</dbReference>
<dbReference type="GO" id="GO:0006270">
    <property type="term" value="P:DNA replication initiation"/>
    <property type="evidence" value="ECO:0007669"/>
    <property type="project" value="TreeGrafter"/>
</dbReference>
<evidence type="ECO:0000256" key="6">
    <source>
        <dbReference type="ARBA" id="ARBA00022840"/>
    </source>
</evidence>
<feature type="binding site" evidence="8">
    <location>
        <position position="397"/>
    </location>
    <ligand>
        <name>Zn(2+)</name>
        <dbReference type="ChEBI" id="CHEBI:29105"/>
        <label>2</label>
    </ligand>
</feature>
<feature type="binding site" evidence="8">
    <location>
        <position position="417"/>
    </location>
    <ligand>
        <name>Zn(2+)</name>
        <dbReference type="ChEBI" id="CHEBI:29105"/>
        <label>2</label>
    </ligand>
</feature>
<feature type="binding site" evidence="8">
    <location>
        <position position="400"/>
    </location>
    <ligand>
        <name>Zn(2+)</name>
        <dbReference type="ChEBI" id="CHEBI:29105"/>
        <label>2</label>
    </ligand>
</feature>
<dbReference type="SUPFAM" id="SSF52540">
    <property type="entry name" value="P-loop containing nucleoside triphosphate hydrolases"/>
    <property type="match status" value="1"/>
</dbReference>
<dbReference type="EMBL" id="VKKG01000005">
    <property type="protein sequence ID" value="TRY17341.1"/>
    <property type="molecule type" value="Genomic_DNA"/>
</dbReference>
<dbReference type="GO" id="GO:0006269">
    <property type="term" value="P:DNA replication, synthesis of primer"/>
    <property type="evidence" value="ECO:0007669"/>
    <property type="project" value="UniProtKB-KW"/>
</dbReference>
<dbReference type="PANTHER" id="PTHR30580">
    <property type="entry name" value="PRIMOSOMAL PROTEIN N"/>
    <property type="match status" value="1"/>
</dbReference>
<keyword evidence="3 8" id="KW-0479">Metal-binding</keyword>
<dbReference type="Proteomes" id="UP000317638">
    <property type="component" value="Unassembled WGS sequence"/>
</dbReference>
<evidence type="ECO:0000256" key="4">
    <source>
        <dbReference type="ARBA" id="ARBA00022741"/>
    </source>
</evidence>
<evidence type="ECO:0000256" key="5">
    <source>
        <dbReference type="ARBA" id="ARBA00022833"/>
    </source>
</evidence>
<evidence type="ECO:0000259" key="10">
    <source>
        <dbReference type="Pfam" id="PF17764"/>
    </source>
</evidence>
<feature type="binding site" evidence="8">
    <location>
        <position position="426"/>
    </location>
    <ligand>
        <name>Zn(2+)</name>
        <dbReference type="ChEBI" id="CHEBI:29105"/>
        <label>1</label>
    </ligand>
</feature>
<keyword evidence="4 8" id="KW-0547">Nucleotide-binding</keyword>
<feature type="binding site" evidence="8">
    <location>
        <position position="429"/>
    </location>
    <ligand>
        <name>Zn(2+)</name>
        <dbReference type="ChEBI" id="CHEBI:29105"/>
        <label>1</label>
    </ligand>
</feature>
<dbReference type="AlphaFoldDB" id="A0A553JY13"/>
<keyword evidence="5 8" id="KW-0862">Zinc</keyword>
<feature type="domain" description="Primosomal protein N' 3' DNA-binding" evidence="10">
    <location>
        <begin position="19"/>
        <end position="117"/>
    </location>
</feature>
<dbReference type="Gene3D" id="3.40.1440.60">
    <property type="entry name" value="PriA, 3(prime) DNA-binding domain"/>
    <property type="match status" value="1"/>
</dbReference>
<dbReference type="GO" id="GO:0005524">
    <property type="term" value="F:ATP binding"/>
    <property type="evidence" value="ECO:0007669"/>
    <property type="project" value="UniProtKB-UniRule"/>
</dbReference>
<evidence type="ECO:0000256" key="8">
    <source>
        <dbReference type="HAMAP-Rule" id="MF_00983"/>
    </source>
</evidence>
<keyword evidence="1 8" id="KW-0639">Primosome</keyword>
<comment type="cofactor">
    <cofactor evidence="8">
        <name>Zn(2+)</name>
        <dbReference type="ChEBI" id="CHEBI:29105"/>
    </cofactor>
    <text evidence="8">Binds 2 zinc ions per subunit.</text>
</comment>
<keyword evidence="12" id="KW-1185">Reference proteome</keyword>
<dbReference type="OrthoDB" id="3177118at2"/>
<evidence type="ECO:0000313" key="11">
    <source>
        <dbReference type="EMBL" id="TRY17341.1"/>
    </source>
</evidence>
<feature type="region of interest" description="Disordered" evidence="9">
    <location>
        <begin position="121"/>
        <end position="140"/>
    </location>
</feature>
<dbReference type="Pfam" id="PF17764">
    <property type="entry name" value="PriA_3primeBD"/>
    <property type="match status" value="1"/>
</dbReference>
<sequence>MSQAAPALIGDPQPPRVARVAVDIPLAHLDRLFDYAVPEELAEAAVPGVRVRVRFSGQLRDGWLVDFGEPEPGMKLSKLHAVVSSEPILTPELYELLRNVADHYAGVWTDVARLAIPPRHGATEKANQREWPDPKEADPPTVLPRFDDGEGFLGAIASGGNPRAFWQVPPTSAAPGDLLGGVVEAVAATVASGRSAVVVVPTARELEQAHARLCQAFGASAVATLSADLGRSARYRNYLAAARGQARVVVGTRSAAFAPVRDLGLVVVVDDGSDTHAELRAPYPHSRTVAVLRTVQSSSALLFASHARSAEAQGLIASGWLHPIAMTPAQTRRVSPPVRIVGDDPAREPTAARLRLPSDAFRFLRDRLPQGPVLVQVPRSGHSASLSCRRCGNQALCSKCSAPLRMRSKGVVSCSLCGHQPARWECRHCHGSELRSTVAGAARTAEELARAFPGALAVNSSSDSIRPEVPDTSAIVVATPGAEPLAPHGYAGVLLLDTGLMLARPDLRVEEESLRRWLNAMALCRSPEEGGTVVAVGTPQHPTLQALVRGDVGGFMERELAERAAVGLPPSAKVVRVGGDPDALAEFLDNDPFEQVDILGPTELRGGPEPEFAALLRVPLERGKELVSRVKAAAAIRSARKEGGRLYIQVDPEVME</sequence>
<comment type="function">
    <text evidence="8">Initiates the restart of stalled replication forks, which reloads the replicative helicase on sites other than the origin of replication. Recognizes and binds to abandoned replication forks and remodels them to uncover a helicase loading site. Promotes assembly of the primosome at these replication forks.</text>
</comment>
<dbReference type="InterPro" id="IPR005259">
    <property type="entry name" value="PriA"/>
</dbReference>
<proteinExistence type="inferred from homology"/>
<keyword evidence="6 8" id="KW-0067">ATP-binding</keyword>
<dbReference type="RefSeq" id="WP_143938805.1">
    <property type="nucleotide sequence ID" value="NZ_VKKG01000005.1"/>
</dbReference>
<comment type="subunit">
    <text evidence="8">Component of the replication restart primosome.</text>
</comment>
<feature type="compositionally biased region" description="Basic and acidic residues" evidence="9">
    <location>
        <begin position="121"/>
        <end position="138"/>
    </location>
</feature>
<dbReference type="InterPro" id="IPR041222">
    <property type="entry name" value="PriA_3primeBD"/>
</dbReference>
<evidence type="ECO:0000256" key="7">
    <source>
        <dbReference type="ARBA" id="ARBA00023125"/>
    </source>
</evidence>
<dbReference type="PANTHER" id="PTHR30580:SF0">
    <property type="entry name" value="PRIMOSOMAL PROTEIN N"/>
    <property type="match status" value="1"/>
</dbReference>
<keyword evidence="7 8" id="KW-0238">DNA-binding</keyword>
<dbReference type="InterPro" id="IPR042115">
    <property type="entry name" value="PriA_3primeBD_sf"/>
</dbReference>
<dbReference type="GO" id="GO:0006310">
    <property type="term" value="P:DNA recombination"/>
    <property type="evidence" value="ECO:0007669"/>
    <property type="project" value="InterPro"/>
</dbReference>
<dbReference type="GO" id="GO:0043138">
    <property type="term" value="F:3'-5' DNA helicase activity"/>
    <property type="evidence" value="ECO:0007669"/>
    <property type="project" value="TreeGrafter"/>
</dbReference>
<name>A0A553JY13_9ACTN</name>
<comment type="caution">
    <text evidence="11">The sequence shown here is derived from an EMBL/GenBank/DDBJ whole genome shotgun (WGS) entry which is preliminary data.</text>
</comment>
<dbReference type="GO" id="GO:0006302">
    <property type="term" value="P:double-strand break repair"/>
    <property type="evidence" value="ECO:0007669"/>
    <property type="project" value="InterPro"/>
</dbReference>